<dbReference type="KEGG" id="cch:Cag_0110"/>
<dbReference type="EMBL" id="CP000108">
    <property type="protein sequence ID" value="ABB27388.1"/>
    <property type="molecule type" value="Genomic_DNA"/>
</dbReference>
<evidence type="ECO:0000256" key="1">
    <source>
        <dbReference type="SAM" id="Phobius"/>
    </source>
</evidence>
<evidence type="ECO:0000313" key="2">
    <source>
        <dbReference type="EMBL" id="ABB27388.1"/>
    </source>
</evidence>
<accession>Q3AUD7</accession>
<gene>
    <name evidence="2" type="ordered locus">Cag_0110</name>
</gene>
<feature type="transmembrane region" description="Helical" evidence="1">
    <location>
        <begin position="21"/>
        <end position="40"/>
    </location>
</feature>
<sequence length="75" mass="8399">MGKANNQPNKSKPKVSVSIGRLLMVLIGANFIMLLAPNFGMLNSFLYIPDLYTWPAFVLGFVLIFFGFKGLYKKP</sequence>
<evidence type="ECO:0008006" key="3">
    <source>
        <dbReference type="Google" id="ProtNLM"/>
    </source>
</evidence>
<keyword evidence="1" id="KW-1133">Transmembrane helix</keyword>
<organism evidence="2">
    <name type="scientific">Chlorobium chlorochromatii (strain CaD3)</name>
    <dbReference type="NCBI Taxonomy" id="340177"/>
    <lineage>
        <taxon>Bacteria</taxon>
        <taxon>Pseudomonadati</taxon>
        <taxon>Chlorobiota</taxon>
        <taxon>Chlorobiia</taxon>
        <taxon>Chlorobiales</taxon>
        <taxon>Chlorobiaceae</taxon>
        <taxon>Chlorobium/Pelodictyon group</taxon>
        <taxon>Chlorobium</taxon>
    </lineage>
</organism>
<keyword evidence="1" id="KW-0812">Transmembrane</keyword>
<name>Q3AUD7_CHLCH</name>
<dbReference type="OrthoDB" id="598465at2"/>
<feature type="transmembrane region" description="Helical" evidence="1">
    <location>
        <begin position="52"/>
        <end position="72"/>
    </location>
</feature>
<protein>
    <recommendedName>
        <fullName evidence="3">DUF5668 domain-containing protein</fullName>
    </recommendedName>
</protein>
<reference evidence="2" key="1">
    <citation type="submission" date="2005-08" db="EMBL/GenBank/DDBJ databases">
        <title>Complete sequence of Chlorobium chlorochromatii CaD3.</title>
        <authorList>
            <person name="Copeland A."/>
            <person name="Lucas S."/>
            <person name="Lapidus A."/>
            <person name="Barry K."/>
            <person name="Detter J.C."/>
            <person name="Glavina T."/>
            <person name="Hammon N."/>
            <person name="Israni S."/>
            <person name="Pitluck S."/>
            <person name="Bryant D."/>
            <person name="Schmutz J."/>
            <person name="Larimer F."/>
            <person name="Land M."/>
            <person name="Kyrpides N."/>
            <person name="Ivanova N."/>
            <person name="Richardson P."/>
        </authorList>
    </citation>
    <scope>NUCLEOTIDE SEQUENCE [LARGE SCALE GENOMIC DNA]</scope>
    <source>
        <strain evidence="2">CaD3</strain>
    </source>
</reference>
<dbReference type="STRING" id="340177.Cag_0110"/>
<keyword evidence="1" id="KW-0472">Membrane</keyword>
<dbReference type="AlphaFoldDB" id="Q3AUD7"/>
<proteinExistence type="predicted"/>
<dbReference type="HOGENOM" id="CLU_193577_0_0_10"/>
<dbReference type="eggNOG" id="ENOG5033P6R">
    <property type="taxonomic scope" value="Bacteria"/>
</dbReference>